<comment type="caution">
    <text evidence="5">The sequence shown here is derived from an EMBL/GenBank/DDBJ whole genome shotgun (WGS) entry which is preliminary data.</text>
</comment>
<dbReference type="GO" id="GO:0046872">
    <property type="term" value="F:metal ion binding"/>
    <property type="evidence" value="ECO:0007669"/>
    <property type="project" value="UniProtKB-KW"/>
</dbReference>
<dbReference type="PROSITE" id="PS51891">
    <property type="entry name" value="CENP_V_GFA"/>
    <property type="match status" value="1"/>
</dbReference>
<dbReference type="InterPro" id="IPR011057">
    <property type="entry name" value="Mss4-like_sf"/>
</dbReference>
<dbReference type="Proteomes" id="UP000029444">
    <property type="component" value="Unassembled WGS sequence"/>
</dbReference>
<dbReference type="Gene3D" id="3.90.1590.10">
    <property type="entry name" value="glutathione-dependent formaldehyde- activating enzyme (gfa)"/>
    <property type="match status" value="1"/>
</dbReference>
<evidence type="ECO:0000313" key="5">
    <source>
        <dbReference type="EMBL" id="KGD65591.1"/>
    </source>
</evidence>
<reference evidence="5 6" key="1">
    <citation type="submission" date="2012-09" db="EMBL/GenBank/DDBJ databases">
        <title>Genome Sequence of alkane-degrading Bacterium Alcanivorax sp. 19-m-6.</title>
        <authorList>
            <person name="Lai Q."/>
            <person name="Shao Z."/>
        </authorList>
    </citation>
    <scope>NUCLEOTIDE SEQUENCE [LARGE SCALE GENOMIC DNA]</scope>
    <source>
        <strain evidence="5 6">19-m-6</strain>
    </source>
</reference>
<feature type="domain" description="CENP-V/GFA" evidence="4">
    <location>
        <begin position="1"/>
        <end position="61"/>
    </location>
</feature>
<dbReference type="AlphaFoldDB" id="A0A095SLU8"/>
<evidence type="ECO:0000256" key="3">
    <source>
        <dbReference type="ARBA" id="ARBA00022833"/>
    </source>
</evidence>
<keyword evidence="3" id="KW-0862">Zinc</keyword>
<evidence type="ECO:0000256" key="2">
    <source>
        <dbReference type="ARBA" id="ARBA00022723"/>
    </source>
</evidence>
<dbReference type="SUPFAM" id="SSF51316">
    <property type="entry name" value="Mss4-like"/>
    <property type="match status" value="1"/>
</dbReference>
<proteinExistence type="inferred from homology"/>
<protein>
    <submittedName>
        <fullName evidence="5">Glutathione-dependent formaldehyde-activating GFA</fullName>
    </submittedName>
</protein>
<organism evidence="5 6">
    <name type="scientific">Alcanivorax nanhaiticus</name>
    <dbReference type="NCBI Taxonomy" id="1177154"/>
    <lineage>
        <taxon>Bacteria</taxon>
        <taxon>Pseudomonadati</taxon>
        <taxon>Pseudomonadota</taxon>
        <taxon>Gammaproteobacteria</taxon>
        <taxon>Oceanospirillales</taxon>
        <taxon>Alcanivoracaceae</taxon>
        <taxon>Alcanivorax</taxon>
    </lineage>
</organism>
<dbReference type="InterPro" id="IPR006913">
    <property type="entry name" value="CENP-V/GFA"/>
</dbReference>
<dbReference type="eggNOG" id="COG3791">
    <property type="taxonomic scope" value="Bacteria"/>
</dbReference>
<name>A0A095SLU8_9GAMM</name>
<sequence length="96" mass="10739">MVVDCGEVSIQGDDSVGVYPSSDWAERGFCKQCGTHLFYRLKEGGFYAIPVGMLDGEDDWQFAEQVFIDSKPGYYSFAEKTRNLTGEELFAQFGAE</sequence>
<dbReference type="GO" id="GO:0016846">
    <property type="term" value="F:carbon-sulfur lyase activity"/>
    <property type="evidence" value="ECO:0007669"/>
    <property type="project" value="InterPro"/>
</dbReference>
<keyword evidence="6" id="KW-1185">Reference proteome</keyword>
<evidence type="ECO:0000256" key="1">
    <source>
        <dbReference type="ARBA" id="ARBA00005495"/>
    </source>
</evidence>
<keyword evidence="2" id="KW-0479">Metal-binding</keyword>
<comment type="similarity">
    <text evidence="1">Belongs to the Gfa family.</text>
</comment>
<accession>A0A095SLU8</accession>
<evidence type="ECO:0000313" key="6">
    <source>
        <dbReference type="Proteomes" id="UP000029444"/>
    </source>
</evidence>
<dbReference type="EMBL" id="ARXV01000003">
    <property type="protein sequence ID" value="KGD65591.1"/>
    <property type="molecule type" value="Genomic_DNA"/>
</dbReference>
<gene>
    <name evidence="5" type="ORF">Y5S_00815</name>
</gene>
<dbReference type="Pfam" id="PF04828">
    <property type="entry name" value="GFA"/>
    <property type="match status" value="1"/>
</dbReference>
<dbReference type="PATRIC" id="fig|1177154.3.peg.822"/>
<evidence type="ECO:0000259" key="4">
    <source>
        <dbReference type="PROSITE" id="PS51891"/>
    </source>
</evidence>